<sequence>MKSSLFAFIFLFSLLLSANFSYGRKEPAATGDYWKSIMKDQPMPKALLDRVQQEESAAASGASKIDHYFVKDFDFRPSAILYHTHSHKPKEDQMQVKPQN</sequence>
<feature type="signal peptide" evidence="1">
    <location>
        <begin position="1"/>
        <end position="23"/>
    </location>
</feature>
<feature type="chain" id="PRO_5046654098" evidence="1">
    <location>
        <begin position="24"/>
        <end position="100"/>
    </location>
</feature>
<proteinExistence type="predicted"/>
<dbReference type="PANTHER" id="PTHR33731">
    <property type="entry name" value="PROTEIN, PUTATIVE-RELATED"/>
    <property type="match status" value="1"/>
</dbReference>
<dbReference type="InterPro" id="IPR024489">
    <property type="entry name" value="Organ_specific_prot"/>
</dbReference>
<reference evidence="2 3" key="1">
    <citation type="submission" date="2021-02" db="EMBL/GenBank/DDBJ databases">
        <title>Plant Genome Project.</title>
        <authorList>
            <person name="Zhang R.-G."/>
        </authorList>
    </citation>
    <scope>NUCLEOTIDE SEQUENCE [LARGE SCALE GENOMIC DNA]</scope>
    <source>
        <tissue evidence="2">Leaves</tissue>
    </source>
</reference>
<keyword evidence="1" id="KW-0732">Signal</keyword>
<dbReference type="PANTHER" id="PTHR33731:SF17">
    <property type="entry name" value="ORGAN-SPECIFIC PROTEIN P4-LIKE"/>
    <property type="match status" value="1"/>
</dbReference>
<evidence type="ECO:0000256" key="1">
    <source>
        <dbReference type="SAM" id="SignalP"/>
    </source>
</evidence>
<protein>
    <submittedName>
        <fullName evidence="2">Uncharacterized protein</fullName>
    </submittedName>
</protein>
<dbReference type="Proteomes" id="UP000827721">
    <property type="component" value="Unassembled WGS sequence"/>
</dbReference>
<gene>
    <name evidence="2" type="ORF">JRO89_XS02G0048900</name>
</gene>
<dbReference type="EMBL" id="JAFEMO010000002">
    <property type="protein sequence ID" value="KAH7575107.1"/>
    <property type="molecule type" value="Genomic_DNA"/>
</dbReference>
<accession>A0ABQ8IEL9</accession>
<comment type="caution">
    <text evidence="2">The sequence shown here is derived from an EMBL/GenBank/DDBJ whole genome shotgun (WGS) entry which is preliminary data.</text>
</comment>
<organism evidence="2 3">
    <name type="scientific">Xanthoceras sorbifolium</name>
    <dbReference type="NCBI Taxonomy" id="99658"/>
    <lineage>
        <taxon>Eukaryota</taxon>
        <taxon>Viridiplantae</taxon>
        <taxon>Streptophyta</taxon>
        <taxon>Embryophyta</taxon>
        <taxon>Tracheophyta</taxon>
        <taxon>Spermatophyta</taxon>
        <taxon>Magnoliopsida</taxon>
        <taxon>eudicotyledons</taxon>
        <taxon>Gunneridae</taxon>
        <taxon>Pentapetalae</taxon>
        <taxon>rosids</taxon>
        <taxon>malvids</taxon>
        <taxon>Sapindales</taxon>
        <taxon>Sapindaceae</taxon>
        <taxon>Xanthoceroideae</taxon>
        <taxon>Xanthoceras</taxon>
    </lineage>
</organism>
<evidence type="ECO:0000313" key="3">
    <source>
        <dbReference type="Proteomes" id="UP000827721"/>
    </source>
</evidence>
<evidence type="ECO:0000313" key="2">
    <source>
        <dbReference type="EMBL" id="KAH7575107.1"/>
    </source>
</evidence>
<name>A0ABQ8IEL9_9ROSI</name>
<dbReference type="Pfam" id="PF10950">
    <property type="entry name" value="Organ_specific"/>
    <property type="match status" value="1"/>
</dbReference>
<keyword evidence="3" id="KW-1185">Reference proteome</keyword>